<accession>A0A1G2PKS3</accession>
<gene>
    <name evidence="1" type="ORF">A2806_04470</name>
</gene>
<comment type="caution">
    <text evidence="1">The sequence shown here is derived from an EMBL/GenBank/DDBJ whole genome shotgun (WGS) entry which is preliminary data.</text>
</comment>
<dbReference type="Proteomes" id="UP000177629">
    <property type="component" value="Unassembled WGS sequence"/>
</dbReference>
<proteinExistence type="predicted"/>
<dbReference type="AlphaFoldDB" id="A0A1G2PKS3"/>
<organism evidence="1 2">
    <name type="scientific">Candidatus Terrybacteria bacterium RIFCSPHIGHO2_01_FULL_48_17</name>
    <dbReference type="NCBI Taxonomy" id="1802362"/>
    <lineage>
        <taxon>Bacteria</taxon>
        <taxon>Candidatus Terryibacteriota</taxon>
    </lineage>
</organism>
<evidence type="ECO:0000313" key="2">
    <source>
        <dbReference type="Proteomes" id="UP000177629"/>
    </source>
</evidence>
<evidence type="ECO:0000313" key="1">
    <source>
        <dbReference type="EMBL" id="OHA48918.1"/>
    </source>
</evidence>
<protein>
    <submittedName>
        <fullName evidence="1">Uncharacterized protein</fullName>
    </submittedName>
</protein>
<sequence>MREEKRSRRWAAVVIPSRVEGLIFLIEMVYDFCTFRIRKGGCYDCPEYLSSRMVCAIRFLRCRIVSRCSSFFFLGRASFVTVSGKENRVIPQNPNIAFRLT</sequence>
<reference evidence="1 2" key="1">
    <citation type="journal article" date="2016" name="Nat. Commun.">
        <title>Thousands of microbial genomes shed light on interconnected biogeochemical processes in an aquifer system.</title>
        <authorList>
            <person name="Anantharaman K."/>
            <person name="Brown C.T."/>
            <person name="Hug L.A."/>
            <person name="Sharon I."/>
            <person name="Castelle C.J."/>
            <person name="Probst A.J."/>
            <person name="Thomas B.C."/>
            <person name="Singh A."/>
            <person name="Wilkins M.J."/>
            <person name="Karaoz U."/>
            <person name="Brodie E.L."/>
            <person name="Williams K.H."/>
            <person name="Hubbard S.S."/>
            <person name="Banfield J.F."/>
        </authorList>
    </citation>
    <scope>NUCLEOTIDE SEQUENCE [LARGE SCALE GENOMIC DNA]</scope>
</reference>
<name>A0A1G2PKS3_9BACT</name>
<dbReference type="EMBL" id="MHSS01000002">
    <property type="protein sequence ID" value="OHA48918.1"/>
    <property type="molecule type" value="Genomic_DNA"/>
</dbReference>